<reference evidence="2 3" key="1">
    <citation type="submission" date="2024-10" db="EMBL/GenBank/DDBJ databases">
        <title>The Natural Products Discovery Center: Release of the First 8490 Sequenced Strains for Exploring Actinobacteria Biosynthetic Diversity.</title>
        <authorList>
            <person name="Kalkreuter E."/>
            <person name="Kautsar S.A."/>
            <person name="Yang D."/>
            <person name="Bader C.D."/>
            <person name="Teijaro C.N."/>
            <person name="Fluegel L."/>
            <person name="Davis C.M."/>
            <person name="Simpson J.R."/>
            <person name="Lauterbach L."/>
            <person name="Steele A.D."/>
            <person name="Gui C."/>
            <person name="Meng S."/>
            <person name="Li G."/>
            <person name="Viehrig K."/>
            <person name="Ye F."/>
            <person name="Su P."/>
            <person name="Kiefer A.F."/>
            <person name="Nichols A."/>
            <person name="Cepeda A.J."/>
            <person name="Yan W."/>
            <person name="Fan B."/>
            <person name="Jiang Y."/>
            <person name="Adhikari A."/>
            <person name="Zheng C.-J."/>
            <person name="Schuster L."/>
            <person name="Cowan T.M."/>
            <person name="Smanski M.J."/>
            <person name="Chevrette M.G."/>
            <person name="De Carvalho L.P.S."/>
            <person name="Shen B."/>
        </authorList>
    </citation>
    <scope>NUCLEOTIDE SEQUENCE [LARGE SCALE GENOMIC DNA]</scope>
    <source>
        <strain evidence="2 3">NPDC012540</strain>
    </source>
</reference>
<evidence type="ECO:0000313" key="2">
    <source>
        <dbReference type="EMBL" id="MFF5897972.1"/>
    </source>
</evidence>
<feature type="transmembrane region" description="Helical" evidence="1">
    <location>
        <begin position="248"/>
        <end position="268"/>
    </location>
</feature>
<gene>
    <name evidence="2" type="ORF">ACFY8O_18835</name>
</gene>
<keyword evidence="3" id="KW-1185">Reference proteome</keyword>
<dbReference type="EMBL" id="JBIBEG010000005">
    <property type="protein sequence ID" value="MFF5897972.1"/>
    <property type="molecule type" value="Genomic_DNA"/>
</dbReference>
<keyword evidence="1" id="KW-1133">Transmembrane helix</keyword>
<proteinExistence type="predicted"/>
<sequence>MTAMAAQPTSRLMKMRRISGYGTVVAVMPYMLIKIVWTFGLFLPNEEMGEADWRAINATTAVLAAVGIALAVAFIQPWGERLPAWLIVLPVWVGTGLLVPMLVLAPVLGPAAMSQDEQTAASNDLWAYEQVLVMISLVGVGIGLPLALAGYAKARWPEALSGPVDPGESLGNTRSLQTTAARLLAAGCVALGLVKVFWAAGGTLGLDAERLSYRDMWWHLLSLSTGVWAFAGAWGLLVLTSRRGPRKFLVPMAASWISSGMLFSYGLYSLLTNLGTKRPSPESEVAHLLAGQAGTVLGVLMGMVILMVLHDRRAALREAA</sequence>
<feature type="transmembrane region" description="Helical" evidence="1">
    <location>
        <begin position="288"/>
        <end position="309"/>
    </location>
</feature>
<feature type="transmembrane region" description="Helical" evidence="1">
    <location>
        <begin position="125"/>
        <end position="148"/>
    </location>
</feature>
<comment type="caution">
    <text evidence="2">The sequence shown here is derived from an EMBL/GenBank/DDBJ whole genome shotgun (WGS) entry which is preliminary data.</text>
</comment>
<feature type="transmembrane region" description="Helical" evidence="1">
    <location>
        <begin position="216"/>
        <end position="239"/>
    </location>
</feature>
<protein>
    <submittedName>
        <fullName evidence="2">Uncharacterized protein</fullName>
    </submittedName>
</protein>
<dbReference type="Proteomes" id="UP001602322">
    <property type="component" value="Unassembled WGS sequence"/>
</dbReference>
<accession>A0ABW6X7A5</accession>
<feature type="transmembrane region" description="Helical" evidence="1">
    <location>
        <begin position="55"/>
        <end position="75"/>
    </location>
</feature>
<evidence type="ECO:0000256" key="1">
    <source>
        <dbReference type="SAM" id="Phobius"/>
    </source>
</evidence>
<keyword evidence="1" id="KW-0472">Membrane</keyword>
<evidence type="ECO:0000313" key="3">
    <source>
        <dbReference type="Proteomes" id="UP001602322"/>
    </source>
</evidence>
<organism evidence="2 3">
    <name type="scientific">Streptomyces argenteolus</name>
    <dbReference type="NCBI Taxonomy" id="67274"/>
    <lineage>
        <taxon>Bacteria</taxon>
        <taxon>Bacillati</taxon>
        <taxon>Actinomycetota</taxon>
        <taxon>Actinomycetes</taxon>
        <taxon>Kitasatosporales</taxon>
        <taxon>Streptomycetaceae</taxon>
        <taxon>Streptomyces</taxon>
    </lineage>
</organism>
<feature type="transmembrane region" description="Helical" evidence="1">
    <location>
        <begin position="21"/>
        <end position="43"/>
    </location>
</feature>
<feature type="transmembrane region" description="Helical" evidence="1">
    <location>
        <begin position="82"/>
        <end position="105"/>
    </location>
</feature>
<name>A0ABW6X7A5_9ACTN</name>
<dbReference type="RefSeq" id="WP_145813264.1">
    <property type="nucleotide sequence ID" value="NZ_JBIBEG010000005.1"/>
</dbReference>
<keyword evidence="1" id="KW-0812">Transmembrane</keyword>
<feature type="transmembrane region" description="Helical" evidence="1">
    <location>
        <begin position="183"/>
        <end position="204"/>
    </location>
</feature>